<accession>A0A150IZA1</accession>
<evidence type="ECO:0000313" key="2">
    <source>
        <dbReference type="Proteomes" id="UP000075398"/>
    </source>
</evidence>
<evidence type="ECO:0000313" key="1">
    <source>
        <dbReference type="EMBL" id="KYC50320.1"/>
    </source>
</evidence>
<dbReference type="Proteomes" id="UP000075398">
    <property type="component" value="Unassembled WGS sequence"/>
</dbReference>
<sequence length="81" mass="9456">MNLNNQNEEKLLVVHENEVESFLKSINEYENITNSKVNCSVCNVVINIDNFGLIIKQNGRYHYSCDKKECANIFKIKMRSE</sequence>
<gene>
    <name evidence="1" type="ORF">AMQ22_01473</name>
</gene>
<comment type="caution">
    <text evidence="1">The sequence shown here is derived from an EMBL/GenBank/DDBJ whole genome shotgun (WGS) entry which is preliminary data.</text>
</comment>
<protein>
    <submittedName>
        <fullName evidence="1">Uncharacterized protein</fullName>
    </submittedName>
</protein>
<reference evidence="1 2" key="1">
    <citation type="journal article" date="2016" name="ISME J.">
        <title>Chasing the elusive Euryarchaeota class WSA2: genomes reveal a uniquely fastidious methyl-reducing methanogen.</title>
        <authorList>
            <person name="Nobu M.K."/>
            <person name="Narihiro T."/>
            <person name="Kuroda K."/>
            <person name="Mei R."/>
            <person name="Liu W.T."/>
        </authorList>
    </citation>
    <scope>NUCLEOTIDE SEQUENCE [LARGE SCALE GENOMIC DNA]</scope>
    <source>
        <strain evidence="1">U1lsi0528_Bin055</strain>
    </source>
</reference>
<dbReference type="EMBL" id="LNGC01000075">
    <property type="protein sequence ID" value="KYC50320.1"/>
    <property type="molecule type" value="Genomic_DNA"/>
</dbReference>
<organism evidence="1 2">
    <name type="scientific">Candidatus Methanofastidiosum methylothiophilum</name>
    <dbReference type="NCBI Taxonomy" id="1705564"/>
    <lineage>
        <taxon>Archaea</taxon>
        <taxon>Methanobacteriati</taxon>
        <taxon>Methanobacteriota</taxon>
        <taxon>Stenosarchaea group</taxon>
        <taxon>Candidatus Methanofastidiosia</taxon>
        <taxon>Candidatus Methanofastidiosales</taxon>
        <taxon>Candidatus Methanofastidiosaceae</taxon>
        <taxon>Candidatus Methanofastidiosum</taxon>
    </lineage>
</organism>
<dbReference type="AlphaFoldDB" id="A0A150IZA1"/>
<name>A0A150IZA1_9EURY</name>
<proteinExistence type="predicted"/>